<dbReference type="PRINTS" id="PR00463">
    <property type="entry name" value="EP450I"/>
</dbReference>
<dbReference type="PROSITE" id="PS00086">
    <property type="entry name" value="CYTOCHROME_P450"/>
    <property type="match status" value="1"/>
</dbReference>
<keyword evidence="3 4" id="KW-0349">Heme</keyword>
<sequence length="444" mass="49863">MQFDPKSMHLILEKWGDEFGSAYVIGMGPKRTLVCSDPELMQTVLRERPEKYRRFSPIESAAAEMGGNGVFSVEGEAWRPQRRIVMQALAPTNFRNFVPVMHGITQRLLQRWKRIAQAGEILEMTDELIRYTVDVTTALAFGEDPNTIEDSGDVIQIHLAQIFPMLMSRTIAPFPWWRYIKLPQDRRFDRSLAVVHKHIAQLIERTRKKMQDHPSDGPHNLLEAMLAASTQEGSGITDEVIAANVLTLLVAGEDTTAHTLAWTMFFIGQDKALQQQLHAASKNALGESSTCATFEGLKSLDLFEATAMEATRLKPIIPQLVFESIDYAVLGDIALPAGTPVFFLTRPSMLDAQKFGRPEQFLPERWQAGHEQVRPHDAHAYAQFGAGPRVCPGRHLAMVELRLVLSMLARNFSLELAAEPGSIKEELDFTMHPNAMPVRLRCLP</sequence>
<evidence type="ECO:0000313" key="6">
    <source>
        <dbReference type="Proteomes" id="UP000637423"/>
    </source>
</evidence>
<dbReference type="InterPro" id="IPR036396">
    <property type="entry name" value="Cyt_P450_sf"/>
</dbReference>
<dbReference type="Proteomes" id="UP000637423">
    <property type="component" value="Unassembled WGS sequence"/>
</dbReference>
<dbReference type="GO" id="GO:0016705">
    <property type="term" value="F:oxidoreductase activity, acting on paired donors, with incorporation or reduction of molecular oxygen"/>
    <property type="evidence" value="ECO:0007669"/>
    <property type="project" value="InterPro"/>
</dbReference>
<dbReference type="PRINTS" id="PR00385">
    <property type="entry name" value="P450"/>
</dbReference>
<gene>
    <name evidence="5" type="ORF">GCM10011396_06030</name>
</gene>
<name>A0A916XD63_9BURK</name>
<dbReference type="PANTHER" id="PTHR24305">
    <property type="entry name" value="CYTOCHROME P450"/>
    <property type="match status" value="1"/>
</dbReference>
<reference evidence="5" key="1">
    <citation type="journal article" date="2014" name="Int. J. Syst. Evol. Microbiol.">
        <title>Complete genome sequence of Corynebacterium casei LMG S-19264T (=DSM 44701T), isolated from a smear-ripened cheese.</title>
        <authorList>
            <consortium name="US DOE Joint Genome Institute (JGI-PGF)"/>
            <person name="Walter F."/>
            <person name="Albersmeier A."/>
            <person name="Kalinowski J."/>
            <person name="Ruckert C."/>
        </authorList>
    </citation>
    <scope>NUCLEOTIDE SEQUENCE</scope>
    <source>
        <strain evidence="5">CGMCC 1.10998</strain>
    </source>
</reference>
<dbReference type="SUPFAM" id="SSF48264">
    <property type="entry name" value="Cytochrome P450"/>
    <property type="match status" value="1"/>
</dbReference>
<dbReference type="GO" id="GO:0020037">
    <property type="term" value="F:heme binding"/>
    <property type="evidence" value="ECO:0007669"/>
    <property type="project" value="InterPro"/>
</dbReference>
<reference evidence="5" key="2">
    <citation type="submission" date="2020-09" db="EMBL/GenBank/DDBJ databases">
        <authorList>
            <person name="Sun Q."/>
            <person name="Zhou Y."/>
        </authorList>
    </citation>
    <scope>NUCLEOTIDE SEQUENCE</scope>
    <source>
        <strain evidence="5">CGMCC 1.10998</strain>
    </source>
</reference>
<dbReference type="Pfam" id="PF00067">
    <property type="entry name" value="p450"/>
    <property type="match status" value="1"/>
</dbReference>
<dbReference type="GO" id="GO:0004497">
    <property type="term" value="F:monooxygenase activity"/>
    <property type="evidence" value="ECO:0007669"/>
    <property type="project" value="UniProtKB-KW"/>
</dbReference>
<evidence type="ECO:0000256" key="3">
    <source>
        <dbReference type="PIRSR" id="PIRSR602401-1"/>
    </source>
</evidence>
<evidence type="ECO:0000313" key="5">
    <source>
        <dbReference type="EMBL" id="GGC61922.1"/>
    </source>
</evidence>
<dbReference type="InterPro" id="IPR050121">
    <property type="entry name" value="Cytochrome_P450_monoxygenase"/>
</dbReference>
<dbReference type="PANTHER" id="PTHR24305:SF166">
    <property type="entry name" value="CYTOCHROME P450 12A4, MITOCHONDRIAL-RELATED"/>
    <property type="match status" value="1"/>
</dbReference>
<evidence type="ECO:0000256" key="1">
    <source>
        <dbReference type="ARBA" id="ARBA00001971"/>
    </source>
</evidence>
<keyword evidence="3 4" id="KW-0479">Metal-binding</keyword>
<organism evidence="5 6">
    <name type="scientific">Undibacterium terreum</name>
    <dbReference type="NCBI Taxonomy" id="1224302"/>
    <lineage>
        <taxon>Bacteria</taxon>
        <taxon>Pseudomonadati</taxon>
        <taxon>Pseudomonadota</taxon>
        <taxon>Betaproteobacteria</taxon>
        <taxon>Burkholderiales</taxon>
        <taxon>Oxalobacteraceae</taxon>
        <taxon>Undibacterium</taxon>
    </lineage>
</organism>
<feature type="binding site" description="axial binding residue" evidence="3">
    <location>
        <position position="391"/>
    </location>
    <ligand>
        <name>heme</name>
        <dbReference type="ChEBI" id="CHEBI:30413"/>
    </ligand>
    <ligandPart>
        <name>Fe</name>
        <dbReference type="ChEBI" id="CHEBI:18248"/>
    </ligandPart>
</feature>
<dbReference type="InterPro" id="IPR017972">
    <property type="entry name" value="Cyt_P450_CS"/>
</dbReference>
<dbReference type="AlphaFoldDB" id="A0A916XD63"/>
<dbReference type="EMBL" id="BMED01000001">
    <property type="protein sequence ID" value="GGC61922.1"/>
    <property type="molecule type" value="Genomic_DNA"/>
</dbReference>
<evidence type="ECO:0000256" key="2">
    <source>
        <dbReference type="ARBA" id="ARBA00010617"/>
    </source>
</evidence>
<dbReference type="GO" id="GO:0005506">
    <property type="term" value="F:iron ion binding"/>
    <property type="evidence" value="ECO:0007669"/>
    <property type="project" value="InterPro"/>
</dbReference>
<accession>A0A916XD63</accession>
<protein>
    <submittedName>
        <fullName evidence="5">Cytochrome P450</fullName>
    </submittedName>
</protein>
<keyword evidence="3 4" id="KW-0408">Iron</keyword>
<keyword evidence="4" id="KW-0560">Oxidoreductase</keyword>
<comment type="cofactor">
    <cofactor evidence="1 3">
        <name>heme</name>
        <dbReference type="ChEBI" id="CHEBI:30413"/>
    </cofactor>
</comment>
<dbReference type="Gene3D" id="1.10.630.10">
    <property type="entry name" value="Cytochrome P450"/>
    <property type="match status" value="1"/>
</dbReference>
<proteinExistence type="inferred from homology"/>
<comment type="similarity">
    <text evidence="2 4">Belongs to the cytochrome P450 family.</text>
</comment>
<keyword evidence="6" id="KW-1185">Reference proteome</keyword>
<comment type="caution">
    <text evidence="5">The sequence shown here is derived from an EMBL/GenBank/DDBJ whole genome shotgun (WGS) entry which is preliminary data.</text>
</comment>
<keyword evidence="4" id="KW-0503">Monooxygenase</keyword>
<evidence type="ECO:0000256" key="4">
    <source>
        <dbReference type="RuleBase" id="RU000461"/>
    </source>
</evidence>
<dbReference type="InterPro" id="IPR002401">
    <property type="entry name" value="Cyt_P450_E_grp-I"/>
</dbReference>
<dbReference type="InterPro" id="IPR001128">
    <property type="entry name" value="Cyt_P450"/>
</dbReference>